<dbReference type="AlphaFoldDB" id="A0A7I8KKM0"/>
<name>A0A7I8KKM0_SPIIN</name>
<protein>
    <submittedName>
        <fullName evidence="2">Uncharacterized protein</fullName>
    </submittedName>
</protein>
<feature type="signal peptide" evidence="1">
    <location>
        <begin position="1"/>
        <end position="32"/>
    </location>
</feature>
<feature type="chain" id="PRO_5029600645" evidence="1">
    <location>
        <begin position="33"/>
        <end position="91"/>
    </location>
</feature>
<sequence>MPRRGMAAERTAAGRCLALLMLLVVAPPQPQSSCGAAAVDGLRRLRGGFGQRVEAGGALPGGAQLGEGGVGAVYAAEERKVYSGANPLHNR</sequence>
<evidence type="ECO:0000313" key="2">
    <source>
        <dbReference type="EMBL" id="CAA7398339.1"/>
    </source>
</evidence>
<proteinExistence type="predicted"/>
<evidence type="ECO:0000313" key="3">
    <source>
        <dbReference type="Proteomes" id="UP000663760"/>
    </source>
</evidence>
<gene>
    <name evidence="2" type="ORF">SI8410_06009004</name>
</gene>
<keyword evidence="3" id="KW-1185">Reference proteome</keyword>
<keyword evidence="1" id="KW-0732">Signal</keyword>
<dbReference type="EMBL" id="LR746269">
    <property type="protein sequence ID" value="CAA7398339.1"/>
    <property type="molecule type" value="Genomic_DNA"/>
</dbReference>
<evidence type="ECO:0000256" key="1">
    <source>
        <dbReference type="SAM" id="SignalP"/>
    </source>
</evidence>
<organism evidence="2 3">
    <name type="scientific">Spirodela intermedia</name>
    <name type="common">Intermediate duckweed</name>
    <dbReference type="NCBI Taxonomy" id="51605"/>
    <lineage>
        <taxon>Eukaryota</taxon>
        <taxon>Viridiplantae</taxon>
        <taxon>Streptophyta</taxon>
        <taxon>Embryophyta</taxon>
        <taxon>Tracheophyta</taxon>
        <taxon>Spermatophyta</taxon>
        <taxon>Magnoliopsida</taxon>
        <taxon>Liliopsida</taxon>
        <taxon>Araceae</taxon>
        <taxon>Lemnoideae</taxon>
        <taxon>Spirodela</taxon>
    </lineage>
</organism>
<accession>A0A7I8KKM0</accession>
<dbReference type="Proteomes" id="UP000663760">
    <property type="component" value="Chromosome 6"/>
</dbReference>
<reference evidence="2" key="1">
    <citation type="submission" date="2020-02" db="EMBL/GenBank/DDBJ databases">
        <authorList>
            <person name="Scholz U."/>
            <person name="Mascher M."/>
            <person name="Fiebig A."/>
        </authorList>
    </citation>
    <scope>NUCLEOTIDE SEQUENCE</scope>
</reference>